<evidence type="ECO:0000259" key="4">
    <source>
        <dbReference type="PROSITE" id="PS50208"/>
    </source>
</evidence>
<dbReference type="OrthoDB" id="6162091at2759"/>
<dbReference type="PANTHER" id="PTHR10454:SF232">
    <property type="entry name" value="AT03047P-RELATED"/>
    <property type="match status" value="1"/>
</dbReference>
<organism evidence="5 6">
    <name type="scientific">Mytilus coruscus</name>
    <name type="common">Sea mussel</name>
    <dbReference type="NCBI Taxonomy" id="42192"/>
    <lineage>
        <taxon>Eukaryota</taxon>
        <taxon>Metazoa</taxon>
        <taxon>Spiralia</taxon>
        <taxon>Lophotrochozoa</taxon>
        <taxon>Mollusca</taxon>
        <taxon>Bivalvia</taxon>
        <taxon>Autobranchia</taxon>
        <taxon>Pteriomorphia</taxon>
        <taxon>Mytilida</taxon>
        <taxon>Mytiloidea</taxon>
        <taxon>Mytilidae</taxon>
        <taxon>Mytilinae</taxon>
        <taxon>Mytilus</taxon>
    </lineage>
</organism>
<sequence>MISTTLLVIAYAKYYFRKSEIMDSSDSIIYNFGKAERGIALLIHNKNFESEELGTRNGDEIDRKHLKKIFKDLGFRIVSFEDQKADEMLKIAADIAKEGVHEKSDCFVCVVSSHGNEEQTKSDTHQSSLEREQEIMGVDGKGIKTSDLVDIFSDDNCKGLRGKPKFFFIQACRISGDRKMDEGYPEQNMMLKTEKHKQDKTDASVIDDPVNHEKESADEIYEEIDTSDTDDDDEFTYLKDKYQKKEKQIYTASSLTNPTVIQSEGTHREEIDAKGFKPDEDVPMITMVPCPENTLIMFAALSGNYAVRSSGKGGWMLNELYKCLAKCAKDGNKLEKINFLEILTEVLAGISEHTFNPPKDSHEYFLKGHFSPGCFTHCLNKEVYFKKKSSLRKIKQVIFEALNKVTEMFF</sequence>
<dbReference type="GO" id="GO:0006508">
    <property type="term" value="P:proteolysis"/>
    <property type="evidence" value="ECO:0007669"/>
    <property type="project" value="InterPro"/>
</dbReference>
<dbReference type="InterPro" id="IPR029030">
    <property type="entry name" value="Caspase-like_dom_sf"/>
</dbReference>
<dbReference type="Gene3D" id="3.40.50.1460">
    <property type="match status" value="1"/>
</dbReference>
<dbReference type="InterPro" id="IPR015917">
    <property type="entry name" value="Pept_C14A"/>
</dbReference>
<dbReference type="PANTHER" id="PTHR10454">
    <property type="entry name" value="CASPASE"/>
    <property type="match status" value="1"/>
</dbReference>
<dbReference type="EMBL" id="CACVKT020003049">
    <property type="protein sequence ID" value="CAC5381330.1"/>
    <property type="molecule type" value="Genomic_DNA"/>
</dbReference>
<dbReference type="PROSITE" id="PS50208">
    <property type="entry name" value="CASPASE_P20"/>
    <property type="match status" value="1"/>
</dbReference>
<reference evidence="5 6" key="1">
    <citation type="submission" date="2020-06" db="EMBL/GenBank/DDBJ databases">
        <authorList>
            <person name="Li R."/>
            <person name="Bekaert M."/>
        </authorList>
    </citation>
    <scope>NUCLEOTIDE SEQUENCE [LARGE SCALE GENOMIC DNA]</scope>
    <source>
        <strain evidence="6">wild</strain>
    </source>
</reference>
<dbReference type="InterPro" id="IPR011600">
    <property type="entry name" value="Pept_C14_caspase"/>
</dbReference>
<dbReference type="Proteomes" id="UP000507470">
    <property type="component" value="Unassembled WGS sequence"/>
</dbReference>
<dbReference type="AlphaFoldDB" id="A0A6J8BDI1"/>
<accession>A0A6J8BDI1</accession>
<dbReference type="GO" id="GO:0005737">
    <property type="term" value="C:cytoplasm"/>
    <property type="evidence" value="ECO:0007669"/>
    <property type="project" value="TreeGrafter"/>
</dbReference>
<dbReference type="Pfam" id="PF00656">
    <property type="entry name" value="Peptidase_C14"/>
    <property type="match status" value="1"/>
</dbReference>
<dbReference type="InterPro" id="IPR002138">
    <property type="entry name" value="Pept_C14_p10"/>
</dbReference>
<evidence type="ECO:0000256" key="2">
    <source>
        <dbReference type="RuleBase" id="RU003971"/>
    </source>
</evidence>
<dbReference type="PRINTS" id="PR00376">
    <property type="entry name" value="IL1BCENZYME"/>
</dbReference>
<dbReference type="InterPro" id="IPR002398">
    <property type="entry name" value="Pept_C14"/>
</dbReference>
<protein>
    <submittedName>
        <fullName evidence="5">CASP7</fullName>
        <ecNumber evidence="5">3.4.22.60</ecNumber>
    </submittedName>
</protein>
<name>A0A6J8BDI1_MYTCO</name>
<feature type="domain" description="Caspase family p20" evidence="4">
    <location>
        <begin position="36"/>
        <end position="173"/>
    </location>
</feature>
<dbReference type="GO" id="GO:0043525">
    <property type="term" value="P:positive regulation of neuron apoptotic process"/>
    <property type="evidence" value="ECO:0007669"/>
    <property type="project" value="TreeGrafter"/>
</dbReference>
<comment type="similarity">
    <text evidence="1 2">Belongs to the peptidase C14A family.</text>
</comment>
<dbReference type="InterPro" id="IPR001309">
    <property type="entry name" value="Pept_C14_p20"/>
</dbReference>
<dbReference type="GO" id="GO:0006915">
    <property type="term" value="P:apoptotic process"/>
    <property type="evidence" value="ECO:0007669"/>
    <property type="project" value="TreeGrafter"/>
</dbReference>
<keyword evidence="6" id="KW-1185">Reference proteome</keyword>
<evidence type="ECO:0000259" key="3">
    <source>
        <dbReference type="PROSITE" id="PS50207"/>
    </source>
</evidence>
<dbReference type="GO" id="GO:0004197">
    <property type="term" value="F:cysteine-type endopeptidase activity"/>
    <property type="evidence" value="ECO:0007669"/>
    <property type="project" value="InterPro"/>
</dbReference>
<dbReference type="SUPFAM" id="SSF52129">
    <property type="entry name" value="Caspase-like"/>
    <property type="match status" value="1"/>
</dbReference>
<feature type="domain" description="Caspase family p10" evidence="3">
    <location>
        <begin position="284"/>
        <end position="330"/>
    </location>
</feature>
<dbReference type="SMART" id="SM00115">
    <property type="entry name" value="CASc"/>
    <property type="match status" value="1"/>
</dbReference>
<evidence type="ECO:0000313" key="5">
    <source>
        <dbReference type="EMBL" id="CAC5381330.1"/>
    </source>
</evidence>
<proteinExistence type="inferred from homology"/>
<evidence type="ECO:0000313" key="6">
    <source>
        <dbReference type="Proteomes" id="UP000507470"/>
    </source>
</evidence>
<dbReference type="PROSITE" id="PS50207">
    <property type="entry name" value="CASPASE_P10"/>
    <property type="match status" value="1"/>
</dbReference>
<dbReference type="EC" id="3.4.22.60" evidence="5"/>
<evidence type="ECO:0000256" key="1">
    <source>
        <dbReference type="ARBA" id="ARBA00010134"/>
    </source>
</evidence>
<gene>
    <name evidence="5" type="ORF">MCOR_17214</name>
</gene>
<keyword evidence="5" id="KW-0378">Hydrolase</keyword>